<dbReference type="AlphaFoldDB" id="A0A848L3W9"/>
<dbReference type="Proteomes" id="UP000518300">
    <property type="component" value="Unassembled WGS sequence"/>
</dbReference>
<name>A0A848L3W9_9BACT</name>
<evidence type="ECO:0000313" key="1">
    <source>
        <dbReference type="EMBL" id="NMO13640.1"/>
    </source>
</evidence>
<gene>
    <name evidence="1" type="ORF">HG543_02010</name>
</gene>
<organism evidence="1 2">
    <name type="scientific">Pyxidicoccus fallax</name>
    <dbReference type="NCBI Taxonomy" id="394095"/>
    <lineage>
        <taxon>Bacteria</taxon>
        <taxon>Pseudomonadati</taxon>
        <taxon>Myxococcota</taxon>
        <taxon>Myxococcia</taxon>
        <taxon>Myxococcales</taxon>
        <taxon>Cystobacterineae</taxon>
        <taxon>Myxococcaceae</taxon>
        <taxon>Pyxidicoccus</taxon>
    </lineage>
</organism>
<keyword evidence="2" id="KW-1185">Reference proteome</keyword>
<comment type="caution">
    <text evidence="1">The sequence shown here is derived from an EMBL/GenBank/DDBJ whole genome shotgun (WGS) entry which is preliminary data.</text>
</comment>
<sequence>MGYAEGHVGFEGPVPSIELVRDRLAERLASPVDIIETPPGFWVWAMTFDGLTRRFSIFRCEQALETWPESDSPANRLLLRILTEFGGVLGLVNSPAPWEARFRFHFAGALPTPEQIEARLSRATGTPSPTPPHEFPITHELWAPMLHPKVEYSVTLWPEPHGIRLVMVGGGITLLREATAVLVSLGGRRLDDDEVQNGASRR</sequence>
<proteinExistence type="predicted"/>
<evidence type="ECO:0000313" key="2">
    <source>
        <dbReference type="Proteomes" id="UP000518300"/>
    </source>
</evidence>
<dbReference type="RefSeq" id="WP_169342923.1">
    <property type="nucleotide sequence ID" value="NZ_JABBJJ010000006.1"/>
</dbReference>
<dbReference type="EMBL" id="JABBJJ010000006">
    <property type="protein sequence ID" value="NMO13640.1"/>
    <property type="molecule type" value="Genomic_DNA"/>
</dbReference>
<accession>A0A848L3W9</accession>
<reference evidence="1 2" key="1">
    <citation type="submission" date="2020-04" db="EMBL/GenBank/DDBJ databases">
        <title>Draft genome of Pyxidicoccus fallax type strain.</title>
        <authorList>
            <person name="Whitworth D.E."/>
        </authorList>
    </citation>
    <scope>NUCLEOTIDE SEQUENCE [LARGE SCALE GENOMIC DNA]</scope>
    <source>
        <strain evidence="1 2">DSM 14698</strain>
    </source>
</reference>
<protein>
    <submittedName>
        <fullName evidence="1">Uncharacterized protein</fullName>
    </submittedName>
</protein>